<feature type="transmembrane region" description="Helical" evidence="1">
    <location>
        <begin position="102"/>
        <end position="125"/>
    </location>
</feature>
<dbReference type="Proteomes" id="UP000310506">
    <property type="component" value="Unassembled WGS sequence"/>
</dbReference>
<accession>A0A4S3B415</accession>
<feature type="transmembrane region" description="Helical" evidence="1">
    <location>
        <begin position="61"/>
        <end position="82"/>
    </location>
</feature>
<feature type="transmembrane region" description="Helical" evidence="1">
    <location>
        <begin position="6"/>
        <end position="24"/>
    </location>
</feature>
<feature type="transmembrane region" description="Helical" evidence="1">
    <location>
        <begin position="36"/>
        <end position="55"/>
    </location>
</feature>
<gene>
    <name evidence="2" type="ORF">ESZ54_10810</name>
</gene>
<proteinExistence type="predicted"/>
<name>A0A4S3B415_9ENTE</name>
<evidence type="ECO:0000313" key="2">
    <source>
        <dbReference type="EMBL" id="THB60333.1"/>
    </source>
</evidence>
<evidence type="ECO:0000313" key="3">
    <source>
        <dbReference type="Proteomes" id="UP000310506"/>
    </source>
</evidence>
<feature type="transmembrane region" description="Helical" evidence="1">
    <location>
        <begin position="131"/>
        <end position="157"/>
    </location>
</feature>
<protein>
    <recommendedName>
        <fullName evidence="4">DUF1453 family protein</fullName>
    </recommendedName>
</protein>
<keyword evidence="1" id="KW-1133">Transmembrane helix</keyword>
<dbReference type="EMBL" id="SDGV01000026">
    <property type="protein sequence ID" value="THB60333.1"/>
    <property type="molecule type" value="Genomic_DNA"/>
</dbReference>
<keyword evidence="1" id="KW-0812">Transmembrane</keyword>
<comment type="caution">
    <text evidence="2">The sequence shown here is derived from an EMBL/GenBank/DDBJ whole genome shotgun (WGS) entry which is preliminary data.</text>
</comment>
<keyword evidence="3" id="KW-1185">Reference proteome</keyword>
<keyword evidence="1" id="KW-0472">Membrane</keyword>
<organism evidence="2 3">
    <name type="scientific">Vagococcus silagei</name>
    <dbReference type="NCBI Taxonomy" id="2508885"/>
    <lineage>
        <taxon>Bacteria</taxon>
        <taxon>Bacillati</taxon>
        <taxon>Bacillota</taxon>
        <taxon>Bacilli</taxon>
        <taxon>Lactobacillales</taxon>
        <taxon>Enterococcaceae</taxon>
        <taxon>Vagococcus</taxon>
    </lineage>
</organism>
<dbReference type="AlphaFoldDB" id="A0A4S3B415"/>
<evidence type="ECO:0008006" key="4">
    <source>
        <dbReference type="Google" id="ProtNLM"/>
    </source>
</evidence>
<evidence type="ECO:0000256" key="1">
    <source>
        <dbReference type="SAM" id="Phobius"/>
    </source>
</evidence>
<reference evidence="2 3" key="1">
    <citation type="submission" date="2019-01" db="EMBL/GenBank/DDBJ databases">
        <title>Vagococcus silagei sp. nov. isolated from brewer's grain.</title>
        <authorList>
            <person name="Guu J.-R."/>
        </authorList>
    </citation>
    <scope>NUCLEOTIDE SEQUENCE [LARGE SCALE GENOMIC DNA]</scope>
    <source>
        <strain evidence="2 3">2B-2</strain>
    </source>
</reference>
<sequence length="170" mass="19320">MKFIIGTPVTVWIGLVVLLFLGYRLSQERIIENEGFGHRLIYVPMVVAGINIYSVKTANSIPLVIASGVIGFVIALLLFKYLHQSLNIFTLQNNDIHKKANFIVLFEVMGIFLSRYIFSLLPFYYPSLEHSLNFLLIKVGVINFFIGILCSFGFTALHKIQELLPEKQHS</sequence>